<proteinExistence type="predicted"/>
<dbReference type="STRING" id="1391654.AKJ09_04182"/>
<evidence type="ECO:0000313" key="4">
    <source>
        <dbReference type="Proteomes" id="UP000064967"/>
    </source>
</evidence>
<protein>
    <recommendedName>
        <fullName evidence="5">DUF4920 domain-containing protein</fullName>
    </recommendedName>
</protein>
<feature type="compositionally biased region" description="Low complexity" evidence="1">
    <location>
        <begin position="29"/>
        <end position="41"/>
    </location>
</feature>
<feature type="compositionally biased region" description="Basic and acidic residues" evidence="1">
    <location>
        <begin position="157"/>
        <end position="169"/>
    </location>
</feature>
<evidence type="ECO:0008006" key="5">
    <source>
        <dbReference type="Google" id="ProtNLM"/>
    </source>
</evidence>
<dbReference type="OrthoDB" id="5519350at2"/>
<sequence>MRLSLVAALAFATLASACKQNAPPPSESTPPTAAPSSAAAAKPASSADGVVRLGTTIESSAQKVALADVAKDPQAFTGKTFATTGTVTAVCQHMGCWMEIKDDASEAHIKMAGHAFFVPKTASGRKARILATLEKAGAGSACADEEEPKAGAAPAPADKKGKSGCRAEAEAQMGHPLAKLELVAQGVELL</sequence>
<evidence type="ECO:0000313" key="3">
    <source>
        <dbReference type="EMBL" id="AKU97518.1"/>
    </source>
</evidence>
<dbReference type="Pfam" id="PF16267">
    <property type="entry name" value="DUF4920"/>
    <property type="match status" value="1"/>
</dbReference>
<keyword evidence="4" id="KW-1185">Reference proteome</keyword>
<dbReference type="PROSITE" id="PS51257">
    <property type="entry name" value="PROKAR_LIPOPROTEIN"/>
    <property type="match status" value="1"/>
</dbReference>
<evidence type="ECO:0000256" key="1">
    <source>
        <dbReference type="SAM" id="MobiDB-lite"/>
    </source>
</evidence>
<feature type="chain" id="PRO_5005466134" description="DUF4920 domain-containing protein" evidence="2">
    <location>
        <begin position="18"/>
        <end position="190"/>
    </location>
</feature>
<dbReference type="AlphaFoldDB" id="A0A0K1PVF9"/>
<dbReference type="KEGG" id="llu:AKJ09_04182"/>
<evidence type="ECO:0000256" key="2">
    <source>
        <dbReference type="SAM" id="SignalP"/>
    </source>
</evidence>
<dbReference type="RefSeq" id="WP_146648639.1">
    <property type="nucleotide sequence ID" value="NZ_CP012333.1"/>
</dbReference>
<feature type="signal peptide" evidence="2">
    <location>
        <begin position="1"/>
        <end position="17"/>
    </location>
</feature>
<dbReference type="EMBL" id="CP012333">
    <property type="protein sequence ID" value="AKU97518.1"/>
    <property type="molecule type" value="Genomic_DNA"/>
</dbReference>
<feature type="region of interest" description="Disordered" evidence="1">
    <location>
        <begin position="20"/>
        <end position="41"/>
    </location>
</feature>
<dbReference type="Proteomes" id="UP000064967">
    <property type="component" value="Chromosome"/>
</dbReference>
<organism evidence="3 4">
    <name type="scientific">Labilithrix luteola</name>
    <dbReference type="NCBI Taxonomy" id="1391654"/>
    <lineage>
        <taxon>Bacteria</taxon>
        <taxon>Pseudomonadati</taxon>
        <taxon>Myxococcota</taxon>
        <taxon>Polyangia</taxon>
        <taxon>Polyangiales</taxon>
        <taxon>Labilitrichaceae</taxon>
        <taxon>Labilithrix</taxon>
    </lineage>
</organism>
<reference evidence="3 4" key="1">
    <citation type="submission" date="2015-08" db="EMBL/GenBank/DDBJ databases">
        <authorList>
            <person name="Babu N.S."/>
            <person name="Beckwith C.J."/>
            <person name="Beseler K.G."/>
            <person name="Brison A."/>
            <person name="Carone J.V."/>
            <person name="Caskin T.P."/>
            <person name="Diamond M."/>
            <person name="Durham M.E."/>
            <person name="Foxe J.M."/>
            <person name="Go M."/>
            <person name="Henderson B.A."/>
            <person name="Jones I.B."/>
            <person name="McGettigan J.A."/>
            <person name="Micheletti S.J."/>
            <person name="Nasrallah M.E."/>
            <person name="Ortiz D."/>
            <person name="Piller C.R."/>
            <person name="Privatt S.R."/>
            <person name="Schneider S.L."/>
            <person name="Sharp S."/>
            <person name="Smith T.C."/>
            <person name="Stanton J.D."/>
            <person name="Ullery H.E."/>
            <person name="Wilson R.J."/>
            <person name="Serrano M.G."/>
            <person name="Buck G."/>
            <person name="Lee V."/>
            <person name="Wang Y."/>
            <person name="Carvalho R."/>
            <person name="Voegtly L."/>
            <person name="Shi R."/>
            <person name="Duckworth R."/>
            <person name="Johnson A."/>
            <person name="Loviza R."/>
            <person name="Walstead R."/>
            <person name="Shah Z."/>
            <person name="Kiflezghi M."/>
            <person name="Wade K."/>
            <person name="Ball S.L."/>
            <person name="Bradley K.W."/>
            <person name="Asai D.J."/>
            <person name="Bowman C.A."/>
            <person name="Russell D.A."/>
            <person name="Pope W.H."/>
            <person name="Jacobs-Sera D."/>
            <person name="Hendrix R.W."/>
            <person name="Hatfull G.F."/>
        </authorList>
    </citation>
    <scope>NUCLEOTIDE SEQUENCE [LARGE SCALE GENOMIC DNA]</scope>
    <source>
        <strain evidence="3 4">DSM 27648</strain>
    </source>
</reference>
<feature type="region of interest" description="Disordered" evidence="1">
    <location>
        <begin position="140"/>
        <end position="169"/>
    </location>
</feature>
<name>A0A0K1PVF9_9BACT</name>
<accession>A0A0K1PVF9</accession>
<dbReference type="InterPro" id="IPR032577">
    <property type="entry name" value="DUF4920"/>
</dbReference>
<keyword evidence="2" id="KW-0732">Signal</keyword>
<gene>
    <name evidence="3" type="ORF">AKJ09_04182</name>
</gene>